<evidence type="ECO:0000313" key="4">
    <source>
        <dbReference type="Proteomes" id="UP001199816"/>
    </source>
</evidence>
<accession>A0ABS8PSE2</accession>
<keyword evidence="4" id="KW-1185">Reference proteome</keyword>
<evidence type="ECO:0000256" key="1">
    <source>
        <dbReference type="SAM" id="MobiDB-lite"/>
    </source>
</evidence>
<name>A0ABS8PSE2_9BACT</name>
<feature type="transmembrane region" description="Helical" evidence="2">
    <location>
        <begin position="20"/>
        <end position="39"/>
    </location>
</feature>
<keyword evidence="2" id="KW-0472">Membrane</keyword>
<gene>
    <name evidence="3" type="ORF">LQ567_14560</name>
</gene>
<dbReference type="EMBL" id="JAJNEC010000005">
    <property type="protein sequence ID" value="MCD2423997.1"/>
    <property type="molecule type" value="Genomic_DNA"/>
</dbReference>
<dbReference type="RefSeq" id="WP_231005254.1">
    <property type="nucleotide sequence ID" value="NZ_JAJNEC010000005.1"/>
</dbReference>
<evidence type="ECO:0000256" key="2">
    <source>
        <dbReference type="SAM" id="Phobius"/>
    </source>
</evidence>
<protein>
    <submittedName>
        <fullName evidence="3">Uncharacterized protein</fullName>
    </submittedName>
</protein>
<keyword evidence="2" id="KW-1133">Transmembrane helix</keyword>
<proteinExistence type="predicted"/>
<feature type="region of interest" description="Disordered" evidence="1">
    <location>
        <begin position="47"/>
        <end position="68"/>
    </location>
</feature>
<organism evidence="3 4">
    <name type="scientific">Niabella pedocola</name>
    <dbReference type="NCBI Taxonomy" id="1752077"/>
    <lineage>
        <taxon>Bacteria</taxon>
        <taxon>Pseudomonadati</taxon>
        <taxon>Bacteroidota</taxon>
        <taxon>Chitinophagia</taxon>
        <taxon>Chitinophagales</taxon>
        <taxon>Chitinophagaceae</taxon>
        <taxon>Niabella</taxon>
    </lineage>
</organism>
<keyword evidence="2" id="KW-0812">Transmembrane</keyword>
<reference evidence="3 4" key="1">
    <citation type="submission" date="2021-11" db="EMBL/GenBank/DDBJ databases">
        <title>Genomic of Niabella pedocola.</title>
        <authorList>
            <person name="Wu T."/>
        </authorList>
    </citation>
    <scope>NUCLEOTIDE SEQUENCE [LARGE SCALE GENOMIC DNA]</scope>
    <source>
        <strain evidence="3 4">JCM 31011</strain>
    </source>
</reference>
<sequence>MAAFCTEILNILVFLHIKLSVMRIIYLPFLLMLFTATACSKKEKEPLAPVEDTTIQNPPSINNSGSNSNNNNKILAGNWDWLLSYIDHSPFIFTPENTFGTRKKMTFYDDFRYKSVTYGSSVNPSSADSGTYRIVDTLIRGKQVVGVYFNESLQRYKIFHQIDLTANGDSLYLFVEGNGGDRYKRAQ</sequence>
<comment type="caution">
    <text evidence="3">The sequence shown here is derived from an EMBL/GenBank/DDBJ whole genome shotgun (WGS) entry which is preliminary data.</text>
</comment>
<dbReference type="Proteomes" id="UP001199816">
    <property type="component" value="Unassembled WGS sequence"/>
</dbReference>
<feature type="compositionally biased region" description="Low complexity" evidence="1">
    <location>
        <begin position="57"/>
        <end position="68"/>
    </location>
</feature>
<evidence type="ECO:0000313" key="3">
    <source>
        <dbReference type="EMBL" id="MCD2423997.1"/>
    </source>
</evidence>